<dbReference type="EMBL" id="JAZHXJ010001139">
    <property type="protein sequence ID" value="KAL1845322.1"/>
    <property type="molecule type" value="Genomic_DNA"/>
</dbReference>
<protein>
    <submittedName>
        <fullName evidence="2">Uncharacterized protein</fullName>
    </submittedName>
</protein>
<sequence length="230" mass="25171">MTCISCDPVSSMMPADQCTCPFPRRTSTASSGSEIDADAITPCETPTTSMPQLPSCTCQAGRSTAAASPAGSSTALDTTAQQNPDSRRRSESWRAHMPRFDPMRNHRDGPVSQGEALVGRDPDPEVVWRRMLVMQRLFGCYNSARMDAALELGEESAALLARRFLFWARPCPLSRIPRADRSLAAAASQTGLDLLNDSIGVAHLPDEAKRRLDEYLEEEAASSRKKKKRV</sequence>
<keyword evidence="3" id="KW-1185">Reference proteome</keyword>
<reference evidence="2 3" key="1">
    <citation type="journal article" date="2024" name="Commun. Biol.">
        <title>Comparative genomic analysis of thermophilic fungi reveals convergent evolutionary adaptations and gene losses.</title>
        <authorList>
            <person name="Steindorff A.S."/>
            <person name="Aguilar-Pontes M.V."/>
            <person name="Robinson A.J."/>
            <person name="Andreopoulos B."/>
            <person name="LaButti K."/>
            <person name="Kuo A."/>
            <person name="Mondo S."/>
            <person name="Riley R."/>
            <person name="Otillar R."/>
            <person name="Haridas S."/>
            <person name="Lipzen A."/>
            <person name="Grimwood J."/>
            <person name="Schmutz J."/>
            <person name="Clum A."/>
            <person name="Reid I.D."/>
            <person name="Moisan M.C."/>
            <person name="Butler G."/>
            <person name="Nguyen T.T.M."/>
            <person name="Dewar K."/>
            <person name="Conant G."/>
            <person name="Drula E."/>
            <person name="Henrissat B."/>
            <person name="Hansel C."/>
            <person name="Singer S."/>
            <person name="Hutchinson M.I."/>
            <person name="de Vries R.P."/>
            <person name="Natvig D.O."/>
            <person name="Powell A.J."/>
            <person name="Tsang A."/>
            <person name="Grigoriev I.V."/>
        </authorList>
    </citation>
    <scope>NUCLEOTIDE SEQUENCE [LARGE SCALE GENOMIC DNA]</scope>
    <source>
        <strain evidence="2 3">ATCC 24622</strain>
    </source>
</reference>
<organism evidence="2 3">
    <name type="scientific">Phialemonium thermophilum</name>
    <dbReference type="NCBI Taxonomy" id="223376"/>
    <lineage>
        <taxon>Eukaryota</taxon>
        <taxon>Fungi</taxon>
        <taxon>Dikarya</taxon>
        <taxon>Ascomycota</taxon>
        <taxon>Pezizomycotina</taxon>
        <taxon>Sordariomycetes</taxon>
        <taxon>Sordariomycetidae</taxon>
        <taxon>Cephalothecales</taxon>
        <taxon>Cephalothecaceae</taxon>
        <taxon>Phialemonium</taxon>
    </lineage>
</organism>
<feature type="compositionally biased region" description="Basic and acidic residues" evidence="1">
    <location>
        <begin position="85"/>
        <end position="109"/>
    </location>
</feature>
<proteinExistence type="predicted"/>
<dbReference type="Proteomes" id="UP001586593">
    <property type="component" value="Unassembled WGS sequence"/>
</dbReference>
<name>A0ABR3VUH6_9PEZI</name>
<evidence type="ECO:0000313" key="3">
    <source>
        <dbReference type="Proteomes" id="UP001586593"/>
    </source>
</evidence>
<gene>
    <name evidence="2" type="ORF">VTK73DRAFT_685</name>
</gene>
<accession>A0ABR3VUH6</accession>
<feature type="compositionally biased region" description="Low complexity" evidence="1">
    <location>
        <begin position="63"/>
        <end position="75"/>
    </location>
</feature>
<comment type="caution">
    <text evidence="2">The sequence shown here is derived from an EMBL/GenBank/DDBJ whole genome shotgun (WGS) entry which is preliminary data.</text>
</comment>
<evidence type="ECO:0000313" key="2">
    <source>
        <dbReference type="EMBL" id="KAL1845322.1"/>
    </source>
</evidence>
<feature type="region of interest" description="Disordered" evidence="1">
    <location>
        <begin position="63"/>
        <end position="118"/>
    </location>
</feature>
<evidence type="ECO:0000256" key="1">
    <source>
        <dbReference type="SAM" id="MobiDB-lite"/>
    </source>
</evidence>